<accession>A0ABQ3HR14</accession>
<dbReference type="EMBL" id="BNAF01000002">
    <property type="protein sequence ID" value="GHE23711.1"/>
    <property type="molecule type" value="Genomic_DNA"/>
</dbReference>
<keyword evidence="1" id="KW-0472">Membrane</keyword>
<keyword evidence="1" id="KW-1133">Transmembrane helix</keyword>
<proteinExistence type="predicted"/>
<keyword evidence="1" id="KW-0812">Transmembrane</keyword>
<reference evidence="3" key="1">
    <citation type="journal article" date="2019" name="Int. J. Syst. Evol. Microbiol.">
        <title>The Global Catalogue of Microorganisms (GCM) 10K type strain sequencing project: providing services to taxonomists for standard genome sequencing and annotation.</title>
        <authorList>
            <consortium name="The Broad Institute Genomics Platform"/>
            <consortium name="The Broad Institute Genome Sequencing Center for Infectious Disease"/>
            <person name="Wu L."/>
            <person name="Ma J."/>
        </authorList>
    </citation>
    <scope>NUCLEOTIDE SEQUENCE [LARGE SCALE GENOMIC DNA]</scope>
    <source>
        <strain evidence="3">CGMCC 1.12966</strain>
    </source>
</reference>
<keyword evidence="3" id="KW-1185">Reference proteome</keyword>
<evidence type="ECO:0000256" key="1">
    <source>
        <dbReference type="SAM" id="Phobius"/>
    </source>
</evidence>
<sequence>MAMAEQYLFQEKQYLGRDATWLSVRMILVLFCFIAYYLNLQHLASRQLFFIVGVSIIIVSIIMIYMVHYKTVVGSKFLMISGLWSSRLVKIDLYNIVKVERKPYSLFIFNNPVYNLHKNGKIRFYSGGKDAVWLTDKEGLIYIIGSHKAEEFARAIEEARQALKDGKGKSS</sequence>
<evidence type="ECO:0000313" key="2">
    <source>
        <dbReference type="EMBL" id="GHE23711.1"/>
    </source>
</evidence>
<feature type="transmembrane region" description="Helical" evidence="1">
    <location>
        <begin position="20"/>
        <end position="39"/>
    </location>
</feature>
<protein>
    <recommendedName>
        <fullName evidence="4">PH domain-containing protein</fullName>
    </recommendedName>
</protein>
<dbReference type="Proteomes" id="UP000620550">
    <property type="component" value="Unassembled WGS sequence"/>
</dbReference>
<gene>
    <name evidence="2" type="ORF">GCM10017764_06790</name>
</gene>
<name>A0ABQ3HR14_9SPHI</name>
<feature type="transmembrane region" description="Helical" evidence="1">
    <location>
        <begin position="48"/>
        <end position="67"/>
    </location>
</feature>
<organism evidence="2 3">
    <name type="scientific">Sphingobacterium griseoflavum</name>
    <dbReference type="NCBI Taxonomy" id="1474952"/>
    <lineage>
        <taxon>Bacteria</taxon>
        <taxon>Pseudomonadati</taxon>
        <taxon>Bacteroidota</taxon>
        <taxon>Sphingobacteriia</taxon>
        <taxon>Sphingobacteriales</taxon>
        <taxon>Sphingobacteriaceae</taxon>
        <taxon>Sphingobacterium</taxon>
    </lineage>
</organism>
<comment type="caution">
    <text evidence="2">The sequence shown here is derived from an EMBL/GenBank/DDBJ whole genome shotgun (WGS) entry which is preliminary data.</text>
</comment>
<evidence type="ECO:0000313" key="3">
    <source>
        <dbReference type="Proteomes" id="UP000620550"/>
    </source>
</evidence>
<evidence type="ECO:0008006" key="4">
    <source>
        <dbReference type="Google" id="ProtNLM"/>
    </source>
</evidence>